<sequence length="81" mass="8432">MAPASAEIADYLEAGWTIAGFSTSFSEALVIFYSVLLRRGDAVVAVTVGRNRSQEVYRSVEVLSPASPPRAVLSSAPASGG</sequence>
<dbReference type="AlphaFoldDB" id="A0A1E5XIT0"/>
<comment type="caution">
    <text evidence="1">The sequence shown here is derived from an EMBL/GenBank/DDBJ whole genome shotgun (WGS) entry which is preliminary data.</text>
</comment>
<dbReference type="EMBL" id="LAJE02000365">
    <property type="protein sequence ID" value="OEO28500.1"/>
    <property type="molecule type" value="Genomic_DNA"/>
</dbReference>
<reference evidence="1 2" key="1">
    <citation type="journal article" date="2015" name="Genome Announc.">
        <title>Genome Assemblies of Three Soil-Associated Devosia species: D. insulae, D. limi, and D. soli.</title>
        <authorList>
            <person name="Hassan Y.I."/>
            <person name="Lepp D."/>
            <person name="Zhou T."/>
        </authorList>
    </citation>
    <scope>NUCLEOTIDE SEQUENCE [LARGE SCALE GENOMIC DNA]</scope>
    <source>
        <strain evidence="1 2">DS-56</strain>
    </source>
</reference>
<organism evidence="1 2">
    <name type="scientific">Devosia insulae DS-56</name>
    <dbReference type="NCBI Taxonomy" id="1116389"/>
    <lineage>
        <taxon>Bacteria</taxon>
        <taxon>Pseudomonadati</taxon>
        <taxon>Pseudomonadota</taxon>
        <taxon>Alphaproteobacteria</taxon>
        <taxon>Hyphomicrobiales</taxon>
        <taxon>Devosiaceae</taxon>
        <taxon>Devosia</taxon>
    </lineage>
</organism>
<protein>
    <submittedName>
        <fullName evidence="1">Uncharacterized protein</fullName>
    </submittedName>
</protein>
<keyword evidence="2" id="KW-1185">Reference proteome</keyword>
<dbReference type="Proteomes" id="UP000095463">
    <property type="component" value="Unassembled WGS sequence"/>
</dbReference>
<dbReference type="RefSeq" id="WP_069912167.1">
    <property type="nucleotide sequence ID" value="NZ_LAJE02000365.1"/>
</dbReference>
<name>A0A1E5XIT0_9HYPH</name>
<proteinExistence type="predicted"/>
<evidence type="ECO:0000313" key="2">
    <source>
        <dbReference type="Proteomes" id="UP000095463"/>
    </source>
</evidence>
<evidence type="ECO:0000313" key="1">
    <source>
        <dbReference type="EMBL" id="OEO28500.1"/>
    </source>
</evidence>
<accession>A0A1E5XIT0</accession>
<gene>
    <name evidence="1" type="ORF">VW23_004370</name>
</gene>